<accession>A0A0R2B467</accession>
<organism evidence="1 2">
    <name type="scientific">Secundilactobacillus collinoides DSM 20515 = JCM 1123</name>
    <dbReference type="NCBI Taxonomy" id="1423733"/>
    <lineage>
        <taxon>Bacteria</taxon>
        <taxon>Bacillati</taxon>
        <taxon>Bacillota</taxon>
        <taxon>Bacilli</taxon>
        <taxon>Lactobacillales</taxon>
        <taxon>Lactobacillaceae</taxon>
        <taxon>Secundilactobacillus</taxon>
    </lineage>
</organism>
<proteinExistence type="predicted"/>
<reference evidence="1 2" key="1">
    <citation type="journal article" date="2015" name="Genome Announc.">
        <title>Expanding the biotechnology potential of lactobacilli through comparative genomics of 213 strains and associated genera.</title>
        <authorList>
            <person name="Sun Z."/>
            <person name="Harris H.M."/>
            <person name="McCann A."/>
            <person name="Guo C."/>
            <person name="Argimon S."/>
            <person name="Zhang W."/>
            <person name="Yang X."/>
            <person name="Jeffery I.B."/>
            <person name="Cooney J.C."/>
            <person name="Kagawa T.F."/>
            <person name="Liu W."/>
            <person name="Song Y."/>
            <person name="Salvetti E."/>
            <person name="Wrobel A."/>
            <person name="Rasinkangas P."/>
            <person name="Parkhill J."/>
            <person name="Rea M.C."/>
            <person name="O'Sullivan O."/>
            <person name="Ritari J."/>
            <person name="Douillard F.P."/>
            <person name="Paul Ross R."/>
            <person name="Yang R."/>
            <person name="Briner A.E."/>
            <person name="Felis G.E."/>
            <person name="de Vos W.M."/>
            <person name="Barrangou R."/>
            <person name="Klaenhammer T.R."/>
            <person name="Caufield P.W."/>
            <person name="Cui Y."/>
            <person name="Zhang H."/>
            <person name="O'Toole P.W."/>
        </authorList>
    </citation>
    <scope>NUCLEOTIDE SEQUENCE [LARGE SCALE GENOMIC DNA]</scope>
    <source>
        <strain evidence="1 2">DSM 20515</strain>
    </source>
</reference>
<evidence type="ECO:0000313" key="2">
    <source>
        <dbReference type="Proteomes" id="UP000051845"/>
    </source>
</evidence>
<gene>
    <name evidence="1" type="ORF">FC82_GL000331</name>
</gene>
<sequence>MYTGHPSLKQVIQNYEALHRASHTLFMPGHQIDMILNIRNPLDRYRAIELRNEQMLKAVDYENRIGEVTLKLIYGGTPLTAYLSYTIKQAKLHFKHFVGYVGNEQYQLDQFIKIIGHQLPHAMVPKKNRVIFPAFFV</sequence>
<protein>
    <submittedName>
        <fullName evidence="1">Uncharacterized protein</fullName>
    </submittedName>
</protein>
<dbReference type="EMBL" id="AYYR01000094">
    <property type="protein sequence ID" value="KRM74168.1"/>
    <property type="molecule type" value="Genomic_DNA"/>
</dbReference>
<dbReference type="PATRIC" id="fig|1423733.4.peg.354"/>
<name>A0A0R2B467_SECCO</name>
<comment type="caution">
    <text evidence="1">The sequence shown here is derived from an EMBL/GenBank/DDBJ whole genome shotgun (WGS) entry which is preliminary data.</text>
</comment>
<dbReference type="RefSeq" id="WP_054762103.1">
    <property type="nucleotide sequence ID" value="NZ_AYYR01000094.1"/>
</dbReference>
<dbReference type="AlphaFoldDB" id="A0A0R2B467"/>
<dbReference type="Proteomes" id="UP000051845">
    <property type="component" value="Unassembled WGS sequence"/>
</dbReference>
<evidence type="ECO:0000313" key="1">
    <source>
        <dbReference type="EMBL" id="KRM74168.1"/>
    </source>
</evidence>